<dbReference type="Gene3D" id="3.60.10.10">
    <property type="entry name" value="Endonuclease/exonuclease/phosphatase"/>
    <property type="match status" value="1"/>
</dbReference>
<dbReference type="Pfam" id="PF03372">
    <property type="entry name" value="Exo_endo_phos"/>
    <property type="match status" value="1"/>
</dbReference>
<evidence type="ECO:0000313" key="11">
    <source>
        <dbReference type="Ensembl" id="ENSLACP00000019139.1"/>
    </source>
</evidence>
<dbReference type="InterPro" id="IPR036691">
    <property type="entry name" value="Endo/exonu/phosph_ase_sf"/>
</dbReference>
<dbReference type="GO" id="GO:0008311">
    <property type="term" value="F:double-stranded DNA 3'-5' DNA exonuclease activity"/>
    <property type="evidence" value="ECO:0007669"/>
    <property type="project" value="UniProtKB-EC"/>
</dbReference>
<organism evidence="11 12">
    <name type="scientific">Latimeria chalumnae</name>
    <name type="common">Coelacanth</name>
    <dbReference type="NCBI Taxonomy" id="7897"/>
    <lineage>
        <taxon>Eukaryota</taxon>
        <taxon>Metazoa</taxon>
        <taxon>Chordata</taxon>
        <taxon>Craniata</taxon>
        <taxon>Vertebrata</taxon>
        <taxon>Euteleostomi</taxon>
        <taxon>Coelacanthiformes</taxon>
        <taxon>Coelacanthidae</taxon>
        <taxon>Latimeria</taxon>
    </lineage>
</organism>
<dbReference type="GO" id="GO:0005634">
    <property type="term" value="C:nucleus"/>
    <property type="evidence" value="ECO:0007669"/>
    <property type="project" value="TreeGrafter"/>
</dbReference>
<dbReference type="STRING" id="7897.ENSLACP00000019139"/>
<evidence type="ECO:0000256" key="7">
    <source>
        <dbReference type="ARBA" id="ARBA00022842"/>
    </source>
</evidence>
<protein>
    <recommendedName>
        <fullName evidence="3">exodeoxyribonuclease III</fullName>
        <ecNumber evidence="3">3.1.11.2</ecNumber>
    </recommendedName>
</protein>
<evidence type="ECO:0000256" key="9">
    <source>
        <dbReference type="PIRSR" id="PIRSR604808-2"/>
    </source>
</evidence>
<evidence type="ECO:0000256" key="4">
    <source>
        <dbReference type="ARBA" id="ARBA00022723"/>
    </source>
</evidence>
<dbReference type="EMBL" id="AFYH01060133">
    <property type="status" value="NOT_ANNOTATED_CDS"/>
    <property type="molecule type" value="Genomic_DNA"/>
</dbReference>
<keyword evidence="9" id="KW-0464">Manganese</keyword>
<evidence type="ECO:0000256" key="1">
    <source>
        <dbReference type="ARBA" id="ARBA00000493"/>
    </source>
</evidence>
<dbReference type="GO" id="GO:0046872">
    <property type="term" value="F:metal ion binding"/>
    <property type="evidence" value="ECO:0007669"/>
    <property type="project" value="UniProtKB-KW"/>
</dbReference>
<accession>H3BB68</accession>
<evidence type="ECO:0000259" key="10">
    <source>
        <dbReference type="Pfam" id="PF03372"/>
    </source>
</evidence>
<dbReference type="GO" id="GO:0008081">
    <property type="term" value="F:phosphoric diester hydrolase activity"/>
    <property type="evidence" value="ECO:0007669"/>
    <property type="project" value="TreeGrafter"/>
</dbReference>
<keyword evidence="4 9" id="KW-0479">Metal-binding</keyword>
<proteinExistence type="inferred from homology"/>
<dbReference type="HOGENOM" id="CLU_000680_2_0_1"/>
<dbReference type="InterPro" id="IPR004808">
    <property type="entry name" value="AP_endonuc_1"/>
</dbReference>
<keyword evidence="8" id="KW-0234">DNA repair</keyword>
<dbReference type="GeneTree" id="ENSGT01030000236782"/>
<keyword evidence="5" id="KW-0227">DNA damage</keyword>
<keyword evidence="6" id="KW-0378">Hydrolase</keyword>
<evidence type="ECO:0000256" key="5">
    <source>
        <dbReference type="ARBA" id="ARBA00022763"/>
    </source>
</evidence>
<reference evidence="11" key="3">
    <citation type="submission" date="2025-09" db="UniProtKB">
        <authorList>
            <consortium name="Ensembl"/>
        </authorList>
    </citation>
    <scope>IDENTIFICATION</scope>
</reference>
<comment type="cofactor">
    <cofactor evidence="9">
        <name>Mg(2+)</name>
        <dbReference type="ChEBI" id="CHEBI:18420"/>
    </cofactor>
    <cofactor evidence="9">
        <name>Mn(2+)</name>
        <dbReference type="ChEBI" id="CHEBI:29035"/>
    </cofactor>
    <text evidence="9">Probably binds two magnesium or manganese ions per subunit.</text>
</comment>
<sequence length="283" mass="33020">TTSLNTINIISWNVRGIQNQIKRKKILVQLKSLRYNITFLQETHLIPKEATKLKQMWVGDMSYSSFSSKSRGTAILIRRNLPLSILSTNNDLDLEGRYSMMEVRLYGIHLLLVNINAPNKDDPQYFSDLSSKIHLFRKNPVSKSHKMIHTLMSEIAVVDTWRLIHPTDHDYSFYSPPHRIDMIMVPNSFTTSIISAFIGYRLLLDHAPISISWSPSVISKTSKCWRLNSSLSNDKEFQTTLLEKKKKKKKNNMKKDQPWYLIWDTLKAFLRRLFISKASYIKK</sequence>
<feature type="domain" description="Endonuclease/exonuclease/phosphatase" evidence="10">
    <location>
        <begin position="10"/>
        <end position="93"/>
    </location>
</feature>
<dbReference type="GO" id="GO:0003906">
    <property type="term" value="F:DNA-(apurinic or apyrimidinic site) endonuclease activity"/>
    <property type="evidence" value="ECO:0007669"/>
    <property type="project" value="TreeGrafter"/>
</dbReference>
<comment type="similarity">
    <text evidence="2">Belongs to the DNA repair enzymes AP/ExoA family.</text>
</comment>
<keyword evidence="7 9" id="KW-0460">Magnesium</keyword>
<dbReference type="Proteomes" id="UP000008672">
    <property type="component" value="Unassembled WGS sequence"/>
</dbReference>
<comment type="catalytic activity">
    <reaction evidence="1">
        <text>Exonucleolytic cleavage in the 3'- to 5'-direction to yield nucleoside 5'-phosphates.</text>
        <dbReference type="EC" id="3.1.11.2"/>
    </reaction>
</comment>
<name>H3BB68_LATCH</name>
<evidence type="ECO:0000256" key="3">
    <source>
        <dbReference type="ARBA" id="ARBA00012115"/>
    </source>
</evidence>
<dbReference type="InterPro" id="IPR005135">
    <property type="entry name" value="Endo/exonuclease/phosphatase"/>
</dbReference>
<dbReference type="GO" id="GO:0006284">
    <property type="term" value="P:base-excision repair"/>
    <property type="evidence" value="ECO:0007669"/>
    <property type="project" value="TreeGrafter"/>
</dbReference>
<reference evidence="12" key="1">
    <citation type="submission" date="2011-08" db="EMBL/GenBank/DDBJ databases">
        <title>The draft genome of Latimeria chalumnae.</title>
        <authorList>
            <person name="Di Palma F."/>
            <person name="Alfoldi J."/>
            <person name="Johnson J."/>
            <person name="Berlin A."/>
            <person name="Gnerre S."/>
            <person name="Jaffe D."/>
            <person name="MacCallum I."/>
            <person name="Young S."/>
            <person name="Walker B.J."/>
            <person name="Lander E."/>
            <person name="Lindblad-Toh K."/>
        </authorList>
    </citation>
    <scope>NUCLEOTIDE SEQUENCE [LARGE SCALE GENOMIC DNA]</scope>
    <source>
        <strain evidence="12">Wild caught</strain>
    </source>
</reference>
<evidence type="ECO:0000313" key="12">
    <source>
        <dbReference type="Proteomes" id="UP000008672"/>
    </source>
</evidence>
<dbReference type="Bgee" id="ENSLACG00000016840">
    <property type="expression patterns" value="Expressed in pharyngeal gill"/>
</dbReference>
<dbReference type="Ensembl" id="ENSLACT00000019272.1">
    <property type="protein sequence ID" value="ENSLACP00000019139.1"/>
    <property type="gene ID" value="ENSLACG00000016840.1"/>
</dbReference>
<keyword evidence="12" id="KW-1185">Reference proteome</keyword>
<feature type="binding site" evidence="9">
    <location>
        <position position="13"/>
    </location>
    <ligand>
        <name>Mg(2+)</name>
        <dbReference type="ChEBI" id="CHEBI:18420"/>
        <label>1</label>
    </ligand>
</feature>
<reference evidence="11" key="2">
    <citation type="submission" date="2025-08" db="UniProtKB">
        <authorList>
            <consortium name="Ensembl"/>
        </authorList>
    </citation>
    <scope>IDENTIFICATION</scope>
</reference>
<dbReference type="PANTHER" id="PTHR22748:SF26">
    <property type="entry name" value="ENDONUCLEASE_EXONUCLEASE_PHOSPHATASE DOMAIN-CONTAINING PROTEIN"/>
    <property type="match status" value="1"/>
</dbReference>
<dbReference type="EC" id="3.1.11.2" evidence="3"/>
<dbReference type="InParanoid" id="H3BB68"/>
<feature type="binding site" evidence="9">
    <location>
        <position position="42"/>
    </location>
    <ligand>
        <name>Mg(2+)</name>
        <dbReference type="ChEBI" id="CHEBI:18420"/>
        <label>1</label>
    </ligand>
</feature>
<evidence type="ECO:0000256" key="6">
    <source>
        <dbReference type="ARBA" id="ARBA00022801"/>
    </source>
</evidence>
<dbReference type="PANTHER" id="PTHR22748">
    <property type="entry name" value="AP ENDONUCLEASE"/>
    <property type="match status" value="1"/>
</dbReference>
<dbReference type="SUPFAM" id="SSF56219">
    <property type="entry name" value="DNase I-like"/>
    <property type="match status" value="1"/>
</dbReference>
<evidence type="ECO:0000256" key="8">
    <source>
        <dbReference type="ARBA" id="ARBA00023204"/>
    </source>
</evidence>
<evidence type="ECO:0000256" key="2">
    <source>
        <dbReference type="ARBA" id="ARBA00007092"/>
    </source>
</evidence>
<dbReference type="OMA" id="EIWINDI"/>
<dbReference type="AlphaFoldDB" id="H3BB68"/>